<dbReference type="EMBL" id="BONK01000001">
    <property type="protein sequence ID" value="GIG19396.1"/>
    <property type="molecule type" value="Genomic_DNA"/>
</dbReference>
<evidence type="ECO:0000313" key="3">
    <source>
        <dbReference type="Proteomes" id="UP000632740"/>
    </source>
</evidence>
<protein>
    <recommendedName>
        <fullName evidence="4">Lipoprotein</fullName>
    </recommendedName>
</protein>
<dbReference type="PROSITE" id="PS51257">
    <property type="entry name" value="PROKAR_LIPOPROTEIN"/>
    <property type="match status" value="1"/>
</dbReference>
<comment type="caution">
    <text evidence="2">The sequence shown here is derived from an EMBL/GenBank/DDBJ whole genome shotgun (WGS) entry which is preliminary data.</text>
</comment>
<proteinExistence type="predicted"/>
<name>A0A919P0F2_9CELL</name>
<dbReference type="Proteomes" id="UP000632740">
    <property type="component" value="Unassembled WGS sequence"/>
</dbReference>
<feature type="region of interest" description="Disordered" evidence="1">
    <location>
        <begin position="27"/>
        <end position="49"/>
    </location>
</feature>
<feature type="compositionally biased region" description="Low complexity" evidence="1">
    <location>
        <begin position="27"/>
        <end position="42"/>
    </location>
</feature>
<evidence type="ECO:0008006" key="4">
    <source>
        <dbReference type="Google" id="ProtNLM"/>
    </source>
</evidence>
<reference evidence="2" key="1">
    <citation type="submission" date="2021-01" db="EMBL/GenBank/DDBJ databases">
        <title>Whole genome shotgun sequence of Cellulomonas chitinilytica NBRC 110799.</title>
        <authorList>
            <person name="Komaki H."/>
            <person name="Tamura T."/>
        </authorList>
    </citation>
    <scope>NUCLEOTIDE SEQUENCE</scope>
    <source>
        <strain evidence="2">NBRC 110799</strain>
    </source>
</reference>
<accession>A0A919P0F2</accession>
<dbReference type="AlphaFoldDB" id="A0A919P0F2"/>
<dbReference type="RefSeq" id="WP_203747278.1">
    <property type="nucleotide sequence ID" value="NZ_BONK01000001.1"/>
</dbReference>
<organism evidence="2 3">
    <name type="scientific">Cellulomonas chitinilytica</name>
    <dbReference type="NCBI Taxonomy" id="398759"/>
    <lineage>
        <taxon>Bacteria</taxon>
        <taxon>Bacillati</taxon>
        <taxon>Actinomycetota</taxon>
        <taxon>Actinomycetes</taxon>
        <taxon>Micrococcales</taxon>
        <taxon>Cellulomonadaceae</taxon>
        <taxon>Cellulomonas</taxon>
    </lineage>
</organism>
<evidence type="ECO:0000313" key="2">
    <source>
        <dbReference type="EMBL" id="GIG19396.1"/>
    </source>
</evidence>
<evidence type="ECO:0000256" key="1">
    <source>
        <dbReference type="SAM" id="MobiDB-lite"/>
    </source>
</evidence>
<sequence>MSGMNRSGVLTGAVLVAVLLAGCTGKDDPSPTSAPSGSSSAAKNTSMTREELQKAVFGADLGTSTVLGSVDGAVPDPAHPLPARIDVTSVVADDSSTVVKFTLVNTAGTDPLVQMSAFNKWRPLAGDIRDVALVDPDAGLRLRPFVGWLGDTSHDAGICTCATAPLQMSEVGQLLSATFPALDAATTTVSVEIPGFPAVEGVPVTRR</sequence>
<gene>
    <name evidence="2" type="ORF">Cch01nite_01200</name>
</gene>
<keyword evidence="3" id="KW-1185">Reference proteome</keyword>